<evidence type="ECO:0000313" key="4">
    <source>
        <dbReference type="EMBL" id="MBB6228460.1"/>
    </source>
</evidence>
<dbReference type="Gene3D" id="3.60.15.10">
    <property type="entry name" value="Ribonuclease Z/Hydroxyacylglutathione hydrolase-like"/>
    <property type="match status" value="1"/>
</dbReference>
<keyword evidence="2" id="KW-0732">Signal</keyword>
<dbReference type="CDD" id="cd07719">
    <property type="entry name" value="arylsulfatase_AtsA-like_MBL-fold"/>
    <property type="match status" value="1"/>
</dbReference>
<evidence type="ECO:0000313" key="5">
    <source>
        <dbReference type="Proteomes" id="UP000538147"/>
    </source>
</evidence>
<evidence type="ECO:0000256" key="1">
    <source>
        <dbReference type="ARBA" id="ARBA00022801"/>
    </source>
</evidence>
<proteinExistence type="predicted"/>
<dbReference type="SUPFAM" id="SSF56281">
    <property type="entry name" value="Metallo-hydrolase/oxidoreductase"/>
    <property type="match status" value="1"/>
</dbReference>
<sequence length="356" mass="36830">MGKRAAIAVAAAFLLAAGTAWALQVPLTTLLLARIAADRIGRDITATLPDGLHVILCGTGSPLPDPSRAGPCTLVIAGRQQILVDAGEGSARSLATLGVPAGGIDALFLTHFHSDHFDGLGPLLLQRWVGRAATSPLPVHGPAGVERIVQGFNFAYTADNGYRTAHHGPKIAPPAGAGALARPFAVPSAPRNVLEKDGLTITAFAVDHSPVHPAIGYRFTYKGRSLVISGDTAKSARVATAARGADLLIHEALQPKLVAILTNALADRGRPNTAQIMRDILDYHSSPEDAAEVAAAAGVRALVLTHIVPPIPARIFHKAFLGDAASRFNGPITVGTDGLMLSLPAGSTAIDVRDLS</sequence>
<name>A0A841L7P8_9SPHN</name>
<dbReference type="InterPro" id="IPR036866">
    <property type="entry name" value="RibonucZ/Hydroxyglut_hydro"/>
</dbReference>
<evidence type="ECO:0000256" key="2">
    <source>
        <dbReference type="SAM" id="SignalP"/>
    </source>
</evidence>
<dbReference type="Proteomes" id="UP000538147">
    <property type="component" value="Unassembled WGS sequence"/>
</dbReference>
<feature type="domain" description="Metallo-beta-lactamase" evidence="3">
    <location>
        <begin position="69"/>
        <end position="284"/>
    </location>
</feature>
<dbReference type="GO" id="GO:0042781">
    <property type="term" value="F:3'-tRNA processing endoribonuclease activity"/>
    <property type="evidence" value="ECO:0007669"/>
    <property type="project" value="UniProtKB-EC"/>
</dbReference>
<dbReference type="RefSeq" id="WP_184200811.1">
    <property type="nucleotide sequence ID" value="NZ_BMOX01000038.1"/>
</dbReference>
<feature type="chain" id="PRO_5032950245" evidence="2">
    <location>
        <begin position="23"/>
        <end position="356"/>
    </location>
</feature>
<dbReference type="EC" id="3.1.26.11" evidence="4"/>
<keyword evidence="5" id="KW-1185">Reference proteome</keyword>
<protein>
    <submittedName>
        <fullName evidence="4">Ribonuclease Z</fullName>
        <ecNumber evidence="4">3.1.26.11</ecNumber>
    </submittedName>
</protein>
<evidence type="ECO:0000259" key="3">
    <source>
        <dbReference type="SMART" id="SM00849"/>
    </source>
</evidence>
<organism evidence="4 5">
    <name type="scientific">Polymorphobacter multimanifer</name>
    <dbReference type="NCBI Taxonomy" id="1070431"/>
    <lineage>
        <taxon>Bacteria</taxon>
        <taxon>Pseudomonadati</taxon>
        <taxon>Pseudomonadota</taxon>
        <taxon>Alphaproteobacteria</taxon>
        <taxon>Sphingomonadales</taxon>
        <taxon>Sphingosinicellaceae</taxon>
        <taxon>Polymorphobacter</taxon>
    </lineage>
</organism>
<dbReference type="AlphaFoldDB" id="A0A841L7P8"/>
<accession>A0A841L7P8</accession>
<dbReference type="SMART" id="SM00849">
    <property type="entry name" value="Lactamase_B"/>
    <property type="match status" value="1"/>
</dbReference>
<dbReference type="EMBL" id="JACIIV010000019">
    <property type="protein sequence ID" value="MBB6228460.1"/>
    <property type="molecule type" value="Genomic_DNA"/>
</dbReference>
<dbReference type="PANTHER" id="PTHR46018">
    <property type="entry name" value="ZINC PHOSPHODIESTERASE ELAC PROTEIN 1"/>
    <property type="match status" value="1"/>
</dbReference>
<dbReference type="InterPro" id="IPR044094">
    <property type="entry name" value="AtsA-like_MBL-fold"/>
</dbReference>
<keyword evidence="1 4" id="KW-0378">Hydrolase</keyword>
<reference evidence="4 5" key="1">
    <citation type="submission" date="2020-08" db="EMBL/GenBank/DDBJ databases">
        <title>Genomic Encyclopedia of Type Strains, Phase IV (KMG-IV): sequencing the most valuable type-strain genomes for metagenomic binning, comparative biology and taxonomic classification.</title>
        <authorList>
            <person name="Goeker M."/>
        </authorList>
    </citation>
    <scope>NUCLEOTIDE SEQUENCE [LARGE SCALE GENOMIC DNA]</scope>
    <source>
        <strain evidence="4 5">DSM 102189</strain>
    </source>
</reference>
<dbReference type="Pfam" id="PF12706">
    <property type="entry name" value="Lactamase_B_2"/>
    <property type="match status" value="1"/>
</dbReference>
<dbReference type="InterPro" id="IPR001279">
    <property type="entry name" value="Metallo-B-lactamas"/>
</dbReference>
<feature type="signal peptide" evidence="2">
    <location>
        <begin position="1"/>
        <end position="22"/>
    </location>
</feature>
<gene>
    <name evidence="4" type="ORF">FHS79_002647</name>
</gene>
<comment type="caution">
    <text evidence="4">The sequence shown here is derived from an EMBL/GenBank/DDBJ whole genome shotgun (WGS) entry which is preliminary data.</text>
</comment>
<dbReference type="PANTHER" id="PTHR46018:SF2">
    <property type="entry name" value="ZINC PHOSPHODIESTERASE ELAC PROTEIN 1"/>
    <property type="match status" value="1"/>
</dbReference>